<dbReference type="RefSeq" id="WP_013720196.1">
    <property type="nucleotide sequence ID" value="NC_015416.1"/>
</dbReference>
<protein>
    <submittedName>
        <fullName evidence="1">Uncharacterized protein</fullName>
    </submittedName>
</protein>
<keyword evidence="2" id="KW-1185">Reference proteome</keyword>
<proteinExistence type="predicted"/>
<evidence type="ECO:0000313" key="1">
    <source>
        <dbReference type="EMBL" id="AEB69171.1"/>
    </source>
</evidence>
<organism evidence="1 2">
    <name type="scientific">Methanothrix soehngenii (strain ATCC 5969 / DSM 3671 / JCM 10134 / NBRC 103675 / OCM 69 / GP-6)</name>
    <name type="common">Methanosaeta concilii</name>
    <dbReference type="NCBI Taxonomy" id="990316"/>
    <lineage>
        <taxon>Archaea</taxon>
        <taxon>Methanobacteriati</taxon>
        <taxon>Methanobacteriota</taxon>
        <taxon>Stenosarchaea group</taxon>
        <taxon>Methanomicrobia</taxon>
        <taxon>Methanotrichales</taxon>
        <taxon>Methanotrichaceae</taxon>
        <taxon>Methanothrix</taxon>
    </lineage>
</organism>
<sequence>MPQEIEYDQPAVATFSPLRSKDAEDPYRDLINNIGSILSERKLIKSEVVLPKKEKLVVNYPDYAFAHPIRLHPSCWVDDGDHLAGVHPKSSLPFFINSSGSIICRLCTGKNSIKEIQKELKEIWFSVADDVLLRDGLSFLMLLEEMNLIEFVGRKIEGTAH</sequence>
<dbReference type="KEGG" id="mcj:MCON_2785"/>
<dbReference type="EMBL" id="CP002565">
    <property type="protein sequence ID" value="AEB69171.1"/>
    <property type="molecule type" value="Genomic_DNA"/>
</dbReference>
<name>F4C0A6_METSG</name>
<evidence type="ECO:0000313" key="2">
    <source>
        <dbReference type="Proteomes" id="UP000007807"/>
    </source>
</evidence>
<reference evidence="1 2" key="1">
    <citation type="journal article" date="2011" name="J. Bacteriol.">
        <title>Complete genome sequence of Methanosaeta concilii, a specialist in aceticlastic methanogenesis.</title>
        <authorList>
            <person name="Barber R.D."/>
            <person name="Zhang L."/>
            <person name="Harnack M."/>
            <person name="Olson M.V."/>
            <person name="Kaul R."/>
            <person name="Ingram-Smith C."/>
            <person name="Smith K.S."/>
        </authorList>
    </citation>
    <scope>NUCLEOTIDE SEQUENCE [LARGE SCALE GENOMIC DNA]</scope>
    <source>
        <strain evidence="2">ATCC 5969 / DSM 3671 / JCM 10134 / NBRC 103675 / OCM 69 / GP-6</strain>
    </source>
</reference>
<dbReference type="Proteomes" id="UP000007807">
    <property type="component" value="Chromosome"/>
</dbReference>
<dbReference type="GeneID" id="10462126"/>
<dbReference type="InParanoid" id="F4C0A6"/>
<dbReference type="HOGENOM" id="CLU_1639955_0_0_2"/>
<accession>F4C0A6</accession>
<gene>
    <name evidence="1" type="ordered locus">MCON_2785</name>
</gene>
<dbReference type="STRING" id="990316.MCON_2785"/>
<dbReference type="AlphaFoldDB" id="F4C0A6"/>